<comment type="similarity">
    <text evidence="1">Belongs to the SCO1/2 family.</text>
</comment>
<evidence type="ECO:0000256" key="3">
    <source>
        <dbReference type="PIRSR" id="PIRSR603782-2"/>
    </source>
</evidence>
<keyword evidence="6" id="KW-1185">Reference proteome</keyword>
<protein>
    <submittedName>
        <fullName evidence="5">Protein SCO1/2</fullName>
    </submittedName>
</protein>
<evidence type="ECO:0000313" key="5">
    <source>
        <dbReference type="EMBL" id="RCX32218.1"/>
    </source>
</evidence>
<keyword evidence="2" id="KW-0186">Copper</keyword>
<proteinExistence type="inferred from homology"/>
<evidence type="ECO:0000256" key="4">
    <source>
        <dbReference type="SAM" id="SignalP"/>
    </source>
</evidence>
<dbReference type="Gene3D" id="3.40.30.10">
    <property type="entry name" value="Glutaredoxin"/>
    <property type="match status" value="1"/>
</dbReference>
<dbReference type="Pfam" id="PF02630">
    <property type="entry name" value="SCO1-SenC"/>
    <property type="match status" value="1"/>
</dbReference>
<dbReference type="InterPro" id="IPR036249">
    <property type="entry name" value="Thioredoxin-like_sf"/>
</dbReference>
<feature type="binding site" evidence="2">
    <location>
        <position position="441"/>
    </location>
    <ligand>
        <name>Cu cation</name>
        <dbReference type="ChEBI" id="CHEBI:23378"/>
    </ligand>
</feature>
<dbReference type="OrthoDB" id="7346865at2"/>
<dbReference type="CDD" id="cd02968">
    <property type="entry name" value="SCO"/>
    <property type="match status" value="1"/>
</dbReference>
<dbReference type="EMBL" id="QPJY01000002">
    <property type="protein sequence ID" value="RCX32218.1"/>
    <property type="molecule type" value="Genomic_DNA"/>
</dbReference>
<dbReference type="InterPro" id="IPR003782">
    <property type="entry name" value="SCO1/SenC"/>
</dbReference>
<sequence length="476" mass="52285">MRLLSVRLALAGFLLLLTSGAWAAEVPKVVVSIKPIHSLVAGLMENVAEPTLLIDSGSPLTYRPTAVQQARIAEADLVFWVGPELEQGLAEALPGIQSRGRVLALLDNQNLKILSAPGNPDLRDPFFWLDTRNALILLDEIAELLVEMDPGREHLYMQNRERMRTVLSSLDWELEVSYRALKSGRVYLYDPTQQYFSQAYAMRSAGSLNALPGGPADAASLLKARATLGSGEATCLLYEAAFPAENLGLLQTEGVQQVKLDSFGSDLEPGPMLYPDMMRGQFKAIAGCFGEETPAIGREKGHTVLDDTVAAVPSAQLVGRYMLLDQNGALVTNETFLGSYQLIYFGYTFCPDICPTSLQVMAAGLSGLGKKAERIQPLFITVDPERDTPPVMRQYVGYFHPRLVGLTGTPEMIERVAEQFRVRYEKYLPEGAPPDRYSMDHTASLYLLDPDGVFITKFAHGITAQQLAAELDQLIQ</sequence>
<accession>A0A369CG49</accession>
<dbReference type="Gene3D" id="3.40.50.1980">
    <property type="entry name" value="Nitrogenase molybdenum iron protein domain"/>
    <property type="match status" value="2"/>
</dbReference>
<dbReference type="PANTHER" id="PTHR12151">
    <property type="entry name" value="ELECTRON TRANSPORT PROTIN SCO1/SENC FAMILY MEMBER"/>
    <property type="match status" value="1"/>
</dbReference>
<feature type="chain" id="PRO_5016595298" evidence="4">
    <location>
        <begin position="24"/>
        <end position="476"/>
    </location>
</feature>
<dbReference type="PANTHER" id="PTHR12151:SF25">
    <property type="entry name" value="LINALOOL DEHYDRATASE_ISOMERASE DOMAIN-CONTAINING PROTEIN"/>
    <property type="match status" value="1"/>
</dbReference>
<feature type="signal peptide" evidence="4">
    <location>
        <begin position="1"/>
        <end position="23"/>
    </location>
</feature>
<dbReference type="FunFam" id="3.40.30.10:FF:000013">
    <property type="entry name" value="Blast:Protein SCO1 homolog, mitochondrial"/>
    <property type="match status" value="1"/>
</dbReference>
<evidence type="ECO:0000256" key="1">
    <source>
        <dbReference type="ARBA" id="ARBA00010996"/>
    </source>
</evidence>
<name>A0A369CG49_9GAMM</name>
<feature type="binding site" evidence="2">
    <location>
        <position position="354"/>
    </location>
    <ligand>
        <name>Cu cation</name>
        <dbReference type="ChEBI" id="CHEBI:23378"/>
    </ligand>
</feature>
<organism evidence="5 6">
    <name type="scientific">Thioalbus denitrificans</name>
    <dbReference type="NCBI Taxonomy" id="547122"/>
    <lineage>
        <taxon>Bacteria</taxon>
        <taxon>Pseudomonadati</taxon>
        <taxon>Pseudomonadota</taxon>
        <taxon>Gammaproteobacteria</taxon>
        <taxon>Chromatiales</taxon>
        <taxon>Ectothiorhodospiraceae</taxon>
        <taxon>Thioalbus</taxon>
    </lineage>
</organism>
<reference evidence="5 6" key="1">
    <citation type="submission" date="2018-07" db="EMBL/GenBank/DDBJ databases">
        <title>Genomic Encyclopedia of Type Strains, Phase IV (KMG-IV): sequencing the most valuable type-strain genomes for metagenomic binning, comparative biology and taxonomic classification.</title>
        <authorList>
            <person name="Goeker M."/>
        </authorList>
    </citation>
    <scope>NUCLEOTIDE SEQUENCE [LARGE SCALE GENOMIC DNA]</scope>
    <source>
        <strain evidence="5 6">DSM 26407</strain>
    </source>
</reference>
<dbReference type="InterPro" id="IPR006127">
    <property type="entry name" value="ZnuA-like"/>
</dbReference>
<evidence type="ECO:0000313" key="6">
    <source>
        <dbReference type="Proteomes" id="UP000252707"/>
    </source>
</evidence>
<keyword evidence="4" id="KW-0732">Signal</keyword>
<feature type="disulfide bond" description="Redox-active" evidence="3">
    <location>
        <begin position="350"/>
        <end position="354"/>
    </location>
</feature>
<dbReference type="Proteomes" id="UP000252707">
    <property type="component" value="Unassembled WGS sequence"/>
</dbReference>
<dbReference type="AlphaFoldDB" id="A0A369CG49"/>
<dbReference type="GO" id="GO:0030001">
    <property type="term" value="P:metal ion transport"/>
    <property type="evidence" value="ECO:0007669"/>
    <property type="project" value="InterPro"/>
</dbReference>
<dbReference type="GO" id="GO:0046872">
    <property type="term" value="F:metal ion binding"/>
    <property type="evidence" value="ECO:0007669"/>
    <property type="project" value="UniProtKB-KW"/>
</dbReference>
<dbReference type="Pfam" id="PF01297">
    <property type="entry name" value="ZnuA"/>
    <property type="match status" value="1"/>
</dbReference>
<dbReference type="SUPFAM" id="SSF52833">
    <property type="entry name" value="Thioredoxin-like"/>
    <property type="match status" value="1"/>
</dbReference>
<keyword evidence="2" id="KW-0479">Metal-binding</keyword>
<gene>
    <name evidence="5" type="ORF">DFQ59_102578</name>
</gene>
<keyword evidence="3" id="KW-1015">Disulfide bond</keyword>
<evidence type="ECO:0000256" key="2">
    <source>
        <dbReference type="PIRSR" id="PIRSR603782-1"/>
    </source>
</evidence>
<dbReference type="SUPFAM" id="SSF53807">
    <property type="entry name" value="Helical backbone' metal receptor"/>
    <property type="match status" value="1"/>
</dbReference>
<feature type="binding site" evidence="2">
    <location>
        <position position="350"/>
    </location>
    <ligand>
        <name>Cu cation</name>
        <dbReference type="ChEBI" id="CHEBI:23378"/>
    </ligand>
</feature>
<dbReference type="RefSeq" id="WP_114279031.1">
    <property type="nucleotide sequence ID" value="NZ_QPJY01000002.1"/>
</dbReference>
<comment type="caution">
    <text evidence="5">The sequence shown here is derived from an EMBL/GenBank/DDBJ whole genome shotgun (WGS) entry which is preliminary data.</text>
</comment>